<keyword evidence="5" id="KW-1185">Reference proteome</keyword>
<accession>A0A168EL66</accession>
<feature type="domain" description="Zn(2)-C6 fungal-type" evidence="3">
    <location>
        <begin position="10"/>
        <end position="38"/>
    </location>
</feature>
<evidence type="ECO:0000256" key="2">
    <source>
        <dbReference type="SAM" id="MobiDB-lite"/>
    </source>
</evidence>
<dbReference type="GO" id="GO:0000981">
    <property type="term" value="F:DNA-binding transcription factor activity, RNA polymerase II-specific"/>
    <property type="evidence" value="ECO:0007669"/>
    <property type="project" value="InterPro"/>
</dbReference>
<dbReference type="STRING" id="1081109.A0A168EL66"/>
<dbReference type="GO" id="GO:0003677">
    <property type="term" value="F:DNA binding"/>
    <property type="evidence" value="ECO:0007669"/>
    <property type="project" value="UniProtKB-KW"/>
</dbReference>
<name>A0A168EL66_9HYPO</name>
<dbReference type="InterPro" id="IPR053175">
    <property type="entry name" value="DHMBA_Reg_Transcription_Factor"/>
</dbReference>
<feature type="region of interest" description="Disordered" evidence="2">
    <location>
        <begin position="57"/>
        <end position="88"/>
    </location>
</feature>
<dbReference type="Pfam" id="PF00172">
    <property type="entry name" value="Zn_clus"/>
    <property type="match status" value="1"/>
</dbReference>
<organism evidence="4 5">
    <name type="scientific">Moelleriella libera RCEF 2490</name>
    <dbReference type="NCBI Taxonomy" id="1081109"/>
    <lineage>
        <taxon>Eukaryota</taxon>
        <taxon>Fungi</taxon>
        <taxon>Dikarya</taxon>
        <taxon>Ascomycota</taxon>
        <taxon>Pezizomycotina</taxon>
        <taxon>Sordariomycetes</taxon>
        <taxon>Hypocreomycetidae</taxon>
        <taxon>Hypocreales</taxon>
        <taxon>Clavicipitaceae</taxon>
        <taxon>Moelleriella</taxon>
    </lineage>
</organism>
<dbReference type="PANTHER" id="PTHR38791">
    <property type="entry name" value="ZN(II)2CYS6 TRANSCRIPTION FACTOR (EUROFUNG)-RELATED-RELATED"/>
    <property type="match status" value="1"/>
</dbReference>
<dbReference type="PROSITE" id="PS50048">
    <property type="entry name" value="ZN2_CY6_FUNGAL_2"/>
    <property type="match status" value="1"/>
</dbReference>
<dbReference type="InterPro" id="IPR036864">
    <property type="entry name" value="Zn2-C6_fun-type_DNA-bd_sf"/>
</dbReference>
<comment type="caution">
    <text evidence="4">The sequence shown here is derived from an EMBL/GenBank/DDBJ whole genome shotgun (WGS) entry which is preliminary data.</text>
</comment>
<dbReference type="EMBL" id="AZGY01000004">
    <property type="protein sequence ID" value="KZZ98915.1"/>
    <property type="molecule type" value="Genomic_DNA"/>
</dbReference>
<evidence type="ECO:0000313" key="4">
    <source>
        <dbReference type="EMBL" id="KZZ98915.1"/>
    </source>
</evidence>
<dbReference type="InterPro" id="IPR021858">
    <property type="entry name" value="Fun_TF"/>
</dbReference>
<feature type="region of interest" description="Disordered" evidence="2">
    <location>
        <begin position="567"/>
        <end position="593"/>
    </location>
</feature>
<evidence type="ECO:0000259" key="3">
    <source>
        <dbReference type="PROSITE" id="PS50048"/>
    </source>
</evidence>
<dbReference type="InterPro" id="IPR001138">
    <property type="entry name" value="Zn2Cys6_DnaBD"/>
</dbReference>
<dbReference type="OrthoDB" id="4220372at2759"/>
<keyword evidence="4" id="KW-0238">DNA-binding</keyword>
<dbReference type="AlphaFoldDB" id="A0A168EL66"/>
<protein>
    <submittedName>
        <fullName evidence="4">Zn(2)-C6 fungal-type DNA-binding domain protein</fullName>
    </submittedName>
</protein>
<dbReference type="Pfam" id="PF11951">
    <property type="entry name" value="Fungal_trans_2"/>
    <property type="match status" value="1"/>
</dbReference>
<keyword evidence="1" id="KW-0539">Nucleus</keyword>
<dbReference type="CDD" id="cd00067">
    <property type="entry name" value="GAL4"/>
    <property type="match status" value="1"/>
</dbReference>
<gene>
    <name evidence="4" type="ORF">AAL_02466</name>
</gene>
<evidence type="ECO:0000256" key="1">
    <source>
        <dbReference type="ARBA" id="ARBA00023242"/>
    </source>
</evidence>
<dbReference type="SUPFAM" id="SSF57701">
    <property type="entry name" value="Zn2/Cys6 DNA-binding domain"/>
    <property type="match status" value="1"/>
</dbReference>
<feature type="compositionally biased region" description="Basic and acidic residues" evidence="2">
    <location>
        <begin position="57"/>
        <end position="76"/>
    </location>
</feature>
<dbReference type="PROSITE" id="PS00463">
    <property type="entry name" value="ZN2_CY6_FUNGAL_1"/>
    <property type="match status" value="1"/>
</dbReference>
<dbReference type="SMART" id="SM00066">
    <property type="entry name" value="GAL4"/>
    <property type="match status" value="1"/>
</dbReference>
<dbReference type="GO" id="GO:0008270">
    <property type="term" value="F:zinc ion binding"/>
    <property type="evidence" value="ECO:0007669"/>
    <property type="project" value="InterPro"/>
</dbReference>
<evidence type="ECO:0000313" key="5">
    <source>
        <dbReference type="Proteomes" id="UP000078544"/>
    </source>
</evidence>
<dbReference type="PANTHER" id="PTHR38791:SF5">
    <property type="entry name" value="TRANSCRIPTION FACTOR DBAG-RELATED"/>
    <property type="match status" value="1"/>
</dbReference>
<proteinExistence type="predicted"/>
<dbReference type="Proteomes" id="UP000078544">
    <property type="component" value="Unassembled WGS sequence"/>
</dbReference>
<sequence>MVYCGRPSTSCNNCRLKKRRCDKVSPECGQCQRTGQKCPGYRDLTSLTFRDESSRVIDKARSKDAKRAARAAERSSTRSASPQSLPDLPARAATMTPELHSVSDDGLFDIDDLQLACLGFQDAFGMDGASLSSMQPDTPVSMPRSTCDETFPLVAQSPTMSFDAMFHDGLEGREGGMSGVDLENTTSGCHGKDEQLSVDRPFSLPLDMIGLNYFLAHYVVRQSHPASGFLDYTFPILARENGHELLEGAILAVGFAGLAHTMRQSDLMSRSIMMYTRTMKHINLALADPVAARRDSTIVTVLVLALYEFGRSSLQDWTHHIQGAATLLALRGKGQFSTPVGAQIFSDVFSFLLTNCLLTGSPIPSGLRMLRIEALKTISSSDVQWVASSAVIELVDLYQQLAPNGYNLVSQGSLPTSTFDFAPDLPRLATLPVESAERYLSQALEIDHRLECRFAECAPEWQYTVMQGKSLDTAFAHGDGYHLYPDICVANVWNTMRAARILANHAIGHLLLRGASIDSNWFFSNQYADRLQQVTKTIGSIRNDMIASIPQLVGHVNSFNQQGQITVKGSTPGGSDSGIDMNDASSTSSSTSGTSPYHFEGINYSGLAISGYFASWTLLIVGCLHNLGDDTRAWTVNQLRHVSSQSGLAQADEFAHCIEANQLRPPLS</sequence>
<dbReference type="Gene3D" id="4.10.240.10">
    <property type="entry name" value="Zn(2)-C6 fungal-type DNA-binding domain"/>
    <property type="match status" value="1"/>
</dbReference>
<reference evidence="4 5" key="1">
    <citation type="journal article" date="2016" name="Genome Biol. Evol.">
        <title>Divergent and convergent evolution of fungal pathogenicity.</title>
        <authorList>
            <person name="Shang Y."/>
            <person name="Xiao G."/>
            <person name="Zheng P."/>
            <person name="Cen K."/>
            <person name="Zhan S."/>
            <person name="Wang C."/>
        </authorList>
    </citation>
    <scope>NUCLEOTIDE SEQUENCE [LARGE SCALE GENOMIC DNA]</scope>
    <source>
        <strain evidence="4 5">RCEF 2490</strain>
    </source>
</reference>